<name>A0A8S3QFH1_MYTED</name>
<gene>
    <name evidence="2" type="ORF">MEDL_8330</name>
</gene>
<organism evidence="2 3">
    <name type="scientific">Mytilus edulis</name>
    <name type="common">Blue mussel</name>
    <dbReference type="NCBI Taxonomy" id="6550"/>
    <lineage>
        <taxon>Eukaryota</taxon>
        <taxon>Metazoa</taxon>
        <taxon>Spiralia</taxon>
        <taxon>Lophotrochozoa</taxon>
        <taxon>Mollusca</taxon>
        <taxon>Bivalvia</taxon>
        <taxon>Autobranchia</taxon>
        <taxon>Pteriomorphia</taxon>
        <taxon>Mytilida</taxon>
        <taxon>Mytiloidea</taxon>
        <taxon>Mytilidae</taxon>
        <taxon>Mytilinae</taxon>
        <taxon>Mytilus</taxon>
    </lineage>
</organism>
<keyword evidence="3" id="KW-1185">Reference proteome</keyword>
<keyword evidence="1" id="KW-0732">Signal</keyword>
<evidence type="ECO:0000256" key="1">
    <source>
        <dbReference type="SAM" id="SignalP"/>
    </source>
</evidence>
<sequence length="155" mass="17474">MIYAILLLMFVPVDSQPENCTYIMTVPKVTRPGTDIDICITVWKKGSGNVNIAAVLRNNNGKTISGISKTYAGVSGKLQIIKLKVPGDAPSGYDYHLDTISTGWIVFYKTPTRSELTQEMLQCLYRQIDQYTSQAILVNSIIYYIDKHMQKFEQI</sequence>
<evidence type="ECO:0000313" key="3">
    <source>
        <dbReference type="Proteomes" id="UP000683360"/>
    </source>
</evidence>
<reference evidence="2" key="1">
    <citation type="submission" date="2021-03" db="EMBL/GenBank/DDBJ databases">
        <authorList>
            <person name="Bekaert M."/>
        </authorList>
    </citation>
    <scope>NUCLEOTIDE SEQUENCE</scope>
</reference>
<dbReference type="Proteomes" id="UP000683360">
    <property type="component" value="Unassembled WGS sequence"/>
</dbReference>
<accession>A0A8S3QFH1</accession>
<feature type="chain" id="PRO_5035911033" evidence="1">
    <location>
        <begin position="16"/>
        <end position="155"/>
    </location>
</feature>
<comment type="caution">
    <text evidence="2">The sequence shown here is derived from an EMBL/GenBank/DDBJ whole genome shotgun (WGS) entry which is preliminary data.</text>
</comment>
<dbReference type="AlphaFoldDB" id="A0A8S3QFH1"/>
<evidence type="ECO:0000313" key="2">
    <source>
        <dbReference type="EMBL" id="CAG2193400.1"/>
    </source>
</evidence>
<protein>
    <submittedName>
        <fullName evidence="2">Uncharacterized protein</fullName>
    </submittedName>
</protein>
<feature type="signal peptide" evidence="1">
    <location>
        <begin position="1"/>
        <end position="15"/>
    </location>
</feature>
<dbReference type="EMBL" id="CAJPWZ010000459">
    <property type="protein sequence ID" value="CAG2193400.1"/>
    <property type="molecule type" value="Genomic_DNA"/>
</dbReference>
<proteinExistence type="predicted"/>